<dbReference type="GO" id="GO:0060170">
    <property type="term" value="C:ciliary membrane"/>
    <property type="evidence" value="ECO:0007669"/>
    <property type="project" value="UniProtKB-SubCell"/>
</dbReference>
<dbReference type="SUPFAM" id="SSF81321">
    <property type="entry name" value="Family A G protein-coupled receptor-like"/>
    <property type="match status" value="1"/>
</dbReference>
<comment type="function">
    <text evidence="13">An odorant receptor which affects chemotaxis to the volatile odorant diacetyl. Specifies AWA neuronal cell fate via the odr-7 pathway.</text>
</comment>
<dbReference type="OrthoDB" id="5812563at2759"/>
<evidence type="ECO:0000256" key="6">
    <source>
        <dbReference type="ARBA" id="ARBA00022725"/>
    </source>
</evidence>
<sequence>MQVPIGTVAAEYIGFMVAFAANIFLIYLIITQTHHNIGLYKNLMLWFAVFSLWYSFIDIITQPAIHSYKNCFLVICTSWFKYDKLLGSFIVPSYCASYALTVILLAIHFIYRYIAISRPFDIRYFNYPLAIIWPSLFFGVGIFWWINCYFLLYPNSRTDAYVKETILNNYHDDIEKLSYIGPVYYFIDKNGKYEIQWQNCFGMINVLAVSVTTFIVIITLGVLIYKKMHSVENIIAEKTKRLQRQLFYSLSVQTIVPIIFMYTPTTVLFVAPIFGIDLGSMANITSICLALYPALDPLVVMFFINDYRKYILRKLSLSMNPSSDVVVHVAGSMNIII</sequence>
<keyword evidence="7 19" id="KW-1133">Transmembrane helix</keyword>
<comment type="subunit">
    <text evidence="15">Interacts with odr-4.</text>
</comment>
<evidence type="ECO:0000313" key="20">
    <source>
        <dbReference type="EMBL" id="CAI5452268.1"/>
    </source>
</evidence>
<evidence type="ECO:0000256" key="4">
    <source>
        <dbReference type="ARBA" id="ARBA00022606"/>
    </source>
</evidence>
<dbReference type="AlphaFoldDB" id="A0A9P1IUA5"/>
<evidence type="ECO:0000256" key="18">
    <source>
        <dbReference type="ARBA" id="ARBA00082489"/>
    </source>
</evidence>
<evidence type="ECO:0000256" key="13">
    <source>
        <dbReference type="ARBA" id="ARBA00054965"/>
    </source>
</evidence>
<dbReference type="PANTHER" id="PTHR22943:SF103">
    <property type="entry name" value="SEVEN TM RECEPTOR"/>
    <property type="match status" value="1"/>
</dbReference>
<evidence type="ECO:0000256" key="7">
    <source>
        <dbReference type="ARBA" id="ARBA00022989"/>
    </source>
</evidence>
<evidence type="ECO:0000256" key="19">
    <source>
        <dbReference type="SAM" id="Phobius"/>
    </source>
</evidence>
<feature type="transmembrane region" description="Helical" evidence="19">
    <location>
        <begin position="246"/>
        <end position="274"/>
    </location>
</feature>
<name>A0A9P1IUA5_9PELO</name>
<feature type="transmembrane region" description="Helical" evidence="19">
    <location>
        <begin position="43"/>
        <end position="65"/>
    </location>
</feature>
<keyword evidence="6" id="KW-0552">Olfaction</keyword>
<feature type="transmembrane region" description="Helical" evidence="19">
    <location>
        <begin position="280"/>
        <end position="304"/>
    </location>
</feature>
<keyword evidence="21" id="KW-1185">Reference proteome</keyword>
<evidence type="ECO:0000256" key="10">
    <source>
        <dbReference type="ARBA" id="ARBA00023170"/>
    </source>
</evidence>
<dbReference type="Proteomes" id="UP001152747">
    <property type="component" value="Unassembled WGS sequence"/>
</dbReference>
<dbReference type="FunFam" id="1.20.1070.10:FF:000128">
    <property type="entry name" value="Seven TM Receptor"/>
    <property type="match status" value="1"/>
</dbReference>
<evidence type="ECO:0000256" key="15">
    <source>
        <dbReference type="ARBA" id="ARBA00064300"/>
    </source>
</evidence>
<keyword evidence="5 19" id="KW-0812">Transmembrane</keyword>
<evidence type="ECO:0000256" key="1">
    <source>
        <dbReference type="ARBA" id="ARBA00004272"/>
    </source>
</evidence>
<dbReference type="GO" id="GO:0006935">
    <property type="term" value="P:chemotaxis"/>
    <property type="evidence" value="ECO:0007669"/>
    <property type="project" value="UniProtKB-KW"/>
</dbReference>
<dbReference type="PANTHER" id="PTHR22943">
    <property type="entry name" value="7-TRANSMEMBRANE DOMAIN RECEPTOR C.ELEGANS"/>
    <property type="match status" value="1"/>
</dbReference>
<gene>
    <name evidence="20" type="ORF">CAMP_LOCUS14905</name>
</gene>
<dbReference type="InterPro" id="IPR019428">
    <property type="entry name" value="7TM_GPCR_serpentine_rcpt_Str"/>
</dbReference>
<keyword evidence="3" id="KW-0145">Chemotaxis</keyword>
<evidence type="ECO:0000256" key="11">
    <source>
        <dbReference type="ARBA" id="ARBA00023180"/>
    </source>
</evidence>
<evidence type="ECO:0000256" key="16">
    <source>
        <dbReference type="ARBA" id="ARBA00067967"/>
    </source>
</evidence>
<feature type="transmembrane region" description="Helical" evidence="19">
    <location>
        <begin position="12"/>
        <end position="31"/>
    </location>
</feature>
<proteinExistence type="inferred from homology"/>
<dbReference type="EMBL" id="CANHGI010000005">
    <property type="protein sequence ID" value="CAI5452268.1"/>
    <property type="molecule type" value="Genomic_DNA"/>
</dbReference>
<keyword evidence="12" id="KW-0966">Cell projection</keyword>
<evidence type="ECO:0000256" key="14">
    <source>
        <dbReference type="ARBA" id="ARBA00061678"/>
    </source>
</evidence>
<keyword evidence="8" id="KW-0969">Cilium</keyword>
<dbReference type="GO" id="GO:0038022">
    <property type="term" value="F:G protein-coupled olfactory receptor activity"/>
    <property type="evidence" value="ECO:0007669"/>
    <property type="project" value="TreeGrafter"/>
</dbReference>
<feature type="transmembrane region" description="Helical" evidence="19">
    <location>
        <begin position="124"/>
        <end position="146"/>
    </location>
</feature>
<keyword evidence="4" id="KW-0716">Sensory transduction</keyword>
<reference evidence="20" key="1">
    <citation type="submission" date="2022-11" db="EMBL/GenBank/DDBJ databases">
        <authorList>
            <person name="Kikuchi T."/>
        </authorList>
    </citation>
    <scope>NUCLEOTIDE SEQUENCE</scope>
    <source>
        <strain evidence="20">PS1010</strain>
    </source>
</reference>
<comment type="caution">
    <text evidence="20">The sequence shown here is derived from an EMBL/GenBank/DDBJ whole genome shotgun (WGS) entry which is preliminary data.</text>
</comment>
<comment type="subcellular location">
    <subcellularLocation>
        <location evidence="1">Cell projection</location>
        <location evidence="1">Cilium membrane</location>
        <topology evidence="1">Multi-pass membrane protein</topology>
    </subcellularLocation>
</comment>
<evidence type="ECO:0000256" key="5">
    <source>
        <dbReference type="ARBA" id="ARBA00022692"/>
    </source>
</evidence>
<evidence type="ECO:0000313" key="21">
    <source>
        <dbReference type="Proteomes" id="UP001152747"/>
    </source>
</evidence>
<dbReference type="Pfam" id="PF10326">
    <property type="entry name" value="7TM_GPCR_Str"/>
    <property type="match status" value="1"/>
</dbReference>
<dbReference type="GO" id="GO:0042048">
    <property type="term" value="P:olfactory behavior"/>
    <property type="evidence" value="ECO:0007669"/>
    <property type="project" value="TreeGrafter"/>
</dbReference>
<keyword evidence="11" id="KW-0325">Glycoprotein</keyword>
<evidence type="ECO:0000256" key="3">
    <source>
        <dbReference type="ARBA" id="ARBA00022500"/>
    </source>
</evidence>
<keyword evidence="9 19" id="KW-0472">Membrane</keyword>
<comment type="similarity">
    <text evidence="14">Belongs to the nematode receptor-like protein str family.</text>
</comment>
<evidence type="ECO:0000256" key="17">
    <source>
        <dbReference type="ARBA" id="ARBA00078653"/>
    </source>
</evidence>
<feature type="transmembrane region" description="Helical" evidence="19">
    <location>
        <begin position="85"/>
        <end position="112"/>
    </location>
</feature>
<accession>A0A9P1IUA5</accession>
<organism evidence="20 21">
    <name type="scientific">Caenorhabditis angaria</name>
    <dbReference type="NCBI Taxonomy" id="860376"/>
    <lineage>
        <taxon>Eukaryota</taxon>
        <taxon>Metazoa</taxon>
        <taxon>Ecdysozoa</taxon>
        <taxon>Nematoda</taxon>
        <taxon>Chromadorea</taxon>
        <taxon>Rhabditida</taxon>
        <taxon>Rhabditina</taxon>
        <taxon>Rhabditomorpha</taxon>
        <taxon>Rhabditoidea</taxon>
        <taxon>Rhabditidae</taxon>
        <taxon>Peloderinae</taxon>
        <taxon>Caenorhabditis</taxon>
    </lineage>
</organism>
<evidence type="ECO:0000256" key="2">
    <source>
        <dbReference type="ARBA" id="ARBA00022475"/>
    </source>
</evidence>
<keyword evidence="10" id="KW-0675">Receptor</keyword>
<evidence type="ECO:0000256" key="8">
    <source>
        <dbReference type="ARBA" id="ARBA00023069"/>
    </source>
</evidence>
<feature type="transmembrane region" description="Helical" evidence="19">
    <location>
        <begin position="203"/>
        <end position="225"/>
    </location>
</feature>
<evidence type="ECO:0000256" key="12">
    <source>
        <dbReference type="ARBA" id="ARBA00023273"/>
    </source>
</evidence>
<protein>
    <recommendedName>
        <fullName evidence="16">Serpentine receptor class r-10</fullName>
    </recommendedName>
    <alternativeName>
        <fullName evidence="17">Odorant response abnormal protein 10</fullName>
    </alternativeName>
    <alternativeName>
        <fullName evidence="18">Olfactory receptor 10</fullName>
    </alternativeName>
</protein>
<keyword evidence="2" id="KW-1003">Cell membrane</keyword>
<dbReference type="Gene3D" id="1.20.1070.10">
    <property type="entry name" value="Rhodopsin 7-helix transmembrane proteins"/>
    <property type="match status" value="1"/>
</dbReference>
<evidence type="ECO:0000256" key="9">
    <source>
        <dbReference type="ARBA" id="ARBA00023136"/>
    </source>
</evidence>